<keyword evidence="4" id="KW-1185">Reference proteome</keyword>
<dbReference type="InterPro" id="IPR005198">
    <property type="entry name" value="Glyco_hydro_76"/>
</dbReference>
<dbReference type="Gene3D" id="1.50.10.20">
    <property type="match status" value="1"/>
</dbReference>
<sequence length="349" mass="37235">MAGGTYYTTDSNSMAISSMATGFFLVISALLAEVTSNQTYLDAAIESANFIHSQLLDSSDIVLEFISSGSNNSCGTESIIDSLGCGLCVEGLIVLADITHNVSTETLLRRAIVATTTNVRWQGLDGIITTTTTGGHYIVQALAALYERNTMHSDLHEYIKEYIGVQYNAVINQATSGGSSIYGLPWTGPPSSSLSSDNQTVAISVLLSAIQLADDQASSKPSDTPMSTAPLSTKKGRTGVIVGGVIGGLAVAAAIIAGILLLRRRHRQLNNTLVVNECSPQILTPFMVTSIEHHMNRSMGKDVPGRRMDAQAESMTPPVAATSPPNPLPTETQRREDTRIEELLRLLHE</sequence>
<evidence type="ECO:0000313" key="3">
    <source>
        <dbReference type="EMBL" id="KAK0443437.1"/>
    </source>
</evidence>
<name>A0AA39JIK5_ARMTA</name>
<dbReference type="RefSeq" id="XP_060324756.1">
    <property type="nucleotide sequence ID" value="XM_060479800.1"/>
</dbReference>
<reference evidence="3" key="1">
    <citation type="submission" date="2023-06" db="EMBL/GenBank/DDBJ databases">
        <authorList>
            <consortium name="Lawrence Berkeley National Laboratory"/>
            <person name="Ahrendt S."/>
            <person name="Sahu N."/>
            <person name="Indic B."/>
            <person name="Wong-Bajracharya J."/>
            <person name="Merenyi Z."/>
            <person name="Ke H.-M."/>
            <person name="Monk M."/>
            <person name="Kocsube S."/>
            <person name="Drula E."/>
            <person name="Lipzen A."/>
            <person name="Balint B."/>
            <person name="Henrissat B."/>
            <person name="Andreopoulos B."/>
            <person name="Martin F.M."/>
            <person name="Harder C.B."/>
            <person name="Rigling D."/>
            <person name="Ford K.L."/>
            <person name="Foster G.D."/>
            <person name="Pangilinan J."/>
            <person name="Papanicolaou A."/>
            <person name="Barry K."/>
            <person name="LaButti K."/>
            <person name="Viragh M."/>
            <person name="Koriabine M."/>
            <person name="Yan M."/>
            <person name="Riley R."/>
            <person name="Champramary S."/>
            <person name="Plett K.L."/>
            <person name="Tsai I.J."/>
            <person name="Slot J."/>
            <person name="Sipos G."/>
            <person name="Plett J."/>
            <person name="Nagy L.G."/>
            <person name="Grigoriev I.V."/>
        </authorList>
    </citation>
    <scope>NUCLEOTIDE SEQUENCE</scope>
    <source>
        <strain evidence="3">CCBAS 213</strain>
    </source>
</reference>
<keyword evidence="2" id="KW-0472">Membrane</keyword>
<dbReference type="EMBL" id="JAUEPS010000058">
    <property type="protein sequence ID" value="KAK0443437.1"/>
    <property type="molecule type" value="Genomic_DNA"/>
</dbReference>
<evidence type="ECO:0000313" key="4">
    <source>
        <dbReference type="Proteomes" id="UP001175211"/>
    </source>
</evidence>
<evidence type="ECO:0000256" key="1">
    <source>
        <dbReference type="SAM" id="MobiDB-lite"/>
    </source>
</evidence>
<dbReference type="Proteomes" id="UP001175211">
    <property type="component" value="Unassembled WGS sequence"/>
</dbReference>
<gene>
    <name evidence="3" type="ORF">EV420DRAFT_1724002</name>
</gene>
<dbReference type="SUPFAM" id="SSF48208">
    <property type="entry name" value="Six-hairpin glycosidases"/>
    <property type="match status" value="1"/>
</dbReference>
<comment type="caution">
    <text evidence="3">The sequence shown here is derived from an EMBL/GenBank/DDBJ whole genome shotgun (WGS) entry which is preliminary data.</text>
</comment>
<dbReference type="GO" id="GO:0005975">
    <property type="term" value="P:carbohydrate metabolic process"/>
    <property type="evidence" value="ECO:0007669"/>
    <property type="project" value="InterPro"/>
</dbReference>
<dbReference type="GeneID" id="85363348"/>
<dbReference type="AlphaFoldDB" id="A0AA39JIK5"/>
<feature type="compositionally biased region" description="Basic and acidic residues" evidence="1">
    <location>
        <begin position="297"/>
        <end position="310"/>
    </location>
</feature>
<keyword evidence="2" id="KW-0812">Transmembrane</keyword>
<feature type="transmembrane region" description="Helical" evidence="2">
    <location>
        <begin position="240"/>
        <end position="262"/>
    </location>
</feature>
<keyword evidence="2" id="KW-1133">Transmembrane helix</keyword>
<feature type="region of interest" description="Disordered" evidence="1">
    <location>
        <begin position="297"/>
        <end position="336"/>
    </location>
</feature>
<dbReference type="Pfam" id="PF03663">
    <property type="entry name" value="Glyco_hydro_76"/>
    <property type="match status" value="1"/>
</dbReference>
<organism evidence="3 4">
    <name type="scientific">Armillaria tabescens</name>
    <name type="common">Ringless honey mushroom</name>
    <name type="synonym">Agaricus tabescens</name>
    <dbReference type="NCBI Taxonomy" id="1929756"/>
    <lineage>
        <taxon>Eukaryota</taxon>
        <taxon>Fungi</taxon>
        <taxon>Dikarya</taxon>
        <taxon>Basidiomycota</taxon>
        <taxon>Agaricomycotina</taxon>
        <taxon>Agaricomycetes</taxon>
        <taxon>Agaricomycetidae</taxon>
        <taxon>Agaricales</taxon>
        <taxon>Marasmiineae</taxon>
        <taxon>Physalacriaceae</taxon>
        <taxon>Desarmillaria</taxon>
    </lineage>
</organism>
<protein>
    <recommendedName>
        <fullName evidence="5">Transmembrane protein</fullName>
    </recommendedName>
</protein>
<proteinExistence type="predicted"/>
<dbReference type="InterPro" id="IPR008928">
    <property type="entry name" value="6-hairpin_glycosidase_sf"/>
</dbReference>
<evidence type="ECO:0000256" key="2">
    <source>
        <dbReference type="SAM" id="Phobius"/>
    </source>
</evidence>
<evidence type="ECO:0008006" key="5">
    <source>
        <dbReference type="Google" id="ProtNLM"/>
    </source>
</evidence>
<accession>A0AA39JIK5</accession>